<dbReference type="Gene3D" id="3.30.160.250">
    <property type="match status" value="1"/>
</dbReference>
<gene>
    <name evidence="2" type="ORF">C5L31_002007</name>
</gene>
<dbReference type="Pfam" id="PF15919">
    <property type="entry name" value="HicB_lk_antitox"/>
    <property type="match status" value="1"/>
</dbReference>
<sequence length="127" mass="14391">MKKDMVIYPAIFKQDGKVVFVRIPDLKGGFTQGDDIVDAVKMAEDLIGNLLENETTYPVASNVDKIHLEADEKLIYVTADLAEFRRKYSKTVRKNVTIPEYLNEMAKDQKINVSQLLTKALKEELGV</sequence>
<keyword evidence="3" id="KW-1185">Reference proteome</keyword>
<evidence type="ECO:0000313" key="3">
    <source>
        <dbReference type="Proteomes" id="UP000294854"/>
    </source>
</evidence>
<evidence type="ECO:0000313" key="2">
    <source>
        <dbReference type="EMBL" id="TDG73245.1"/>
    </source>
</evidence>
<dbReference type="SUPFAM" id="SSF143100">
    <property type="entry name" value="TTHA1013/TTHA0281-like"/>
    <property type="match status" value="1"/>
</dbReference>
<dbReference type="InterPro" id="IPR035069">
    <property type="entry name" value="TTHA1013/TTHA0281-like"/>
</dbReference>
<dbReference type="AlphaFoldDB" id="A0A4R5NGJ6"/>
<dbReference type="RefSeq" id="WP_010620286.1">
    <property type="nucleotide sequence ID" value="NZ_CP042371.1"/>
</dbReference>
<name>A0A4R5NGJ6_9LACO</name>
<comment type="caution">
    <text evidence="2">The sequence shown here is derived from an EMBL/GenBank/DDBJ whole genome shotgun (WGS) entry which is preliminary data.</text>
</comment>
<feature type="domain" description="HicB-like antitoxin of toxin-antitoxin system" evidence="1">
    <location>
        <begin position="8"/>
        <end position="117"/>
    </location>
</feature>
<organism evidence="2 3">
    <name type="scientific">Secundilactobacillus malefermentans</name>
    <dbReference type="NCBI Taxonomy" id="176292"/>
    <lineage>
        <taxon>Bacteria</taxon>
        <taxon>Bacillati</taxon>
        <taxon>Bacillota</taxon>
        <taxon>Bacilli</taxon>
        <taxon>Lactobacillales</taxon>
        <taxon>Lactobacillaceae</taxon>
        <taxon>Secundilactobacillus</taxon>
    </lineage>
</organism>
<dbReference type="EMBL" id="PUFO01000088">
    <property type="protein sequence ID" value="TDG73245.1"/>
    <property type="molecule type" value="Genomic_DNA"/>
</dbReference>
<dbReference type="Proteomes" id="UP000294854">
    <property type="component" value="Unassembled WGS sequence"/>
</dbReference>
<accession>A0A4R5NGJ6</accession>
<protein>
    <recommendedName>
        <fullName evidence="1">HicB-like antitoxin of toxin-antitoxin system domain-containing protein</fullName>
    </recommendedName>
</protein>
<reference evidence="2 3" key="1">
    <citation type="journal article" date="2019" name="Appl. Microbiol. Biotechnol.">
        <title>Uncovering carbohydrate metabolism through a genotype-phenotype association study of 56 lactic acid bacteria genomes.</title>
        <authorList>
            <person name="Buron-Moles G."/>
            <person name="Chailyan A."/>
            <person name="Dolejs I."/>
            <person name="Forster J."/>
            <person name="Miks M.H."/>
        </authorList>
    </citation>
    <scope>NUCLEOTIDE SEQUENCE [LARGE SCALE GENOMIC DNA]</scope>
    <source>
        <strain evidence="2 3">ATCC 49373</strain>
    </source>
</reference>
<dbReference type="InterPro" id="IPR031807">
    <property type="entry name" value="HicB-like"/>
</dbReference>
<evidence type="ECO:0000259" key="1">
    <source>
        <dbReference type="Pfam" id="PF15919"/>
    </source>
</evidence>
<proteinExistence type="predicted"/>